<evidence type="ECO:0000259" key="1">
    <source>
        <dbReference type="PROSITE" id="PS50819"/>
    </source>
</evidence>
<organism evidence="2 3">
    <name type="scientific">Candidatus Nomurabacteria bacterium RIFCSPLOWO2_01_FULL_40_15</name>
    <dbReference type="NCBI Taxonomy" id="1801772"/>
    <lineage>
        <taxon>Bacteria</taxon>
        <taxon>Candidatus Nomuraibacteriota</taxon>
    </lineage>
</organism>
<accession>A0A1F6X6Q1</accession>
<evidence type="ECO:0000313" key="2">
    <source>
        <dbReference type="EMBL" id="OGI89786.1"/>
    </source>
</evidence>
<feature type="domain" description="DOD-type homing endonuclease" evidence="1">
    <location>
        <begin position="61"/>
        <end position="203"/>
    </location>
</feature>
<dbReference type="InterPro" id="IPR027434">
    <property type="entry name" value="Homing_endonucl"/>
</dbReference>
<reference evidence="2 3" key="1">
    <citation type="journal article" date="2016" name="Nat. Commun.">
        <title>Thousands of microbial genomes shed light on interconnected biogeochemical processes in an aquifer system.</title>
        <authorList>
            <person name="Anantharaman K."/>
            <person name="Brown C.T."/>
            <person name="Hug L.A."/>
            <person name="Sharon I."/>
            <person name="Castelle C.J."/>
            <person name="Probst A.J."/>
            <person name="Thomas B.C."/>
            <person name="Singh A."/>
            <person name="Wilkins M.J."/>
            <person name="Karaoz U."/>
            <person name="Brodie E.L."/>
            <person name="Williams K.H."/>
            <person name="Hubbard S.S."/>
            <person name="Banfield J.F."/>
        </authorList>
    </citation>
    <scope>NUCLEOTIDE SEQUENCE [LARGE SCALE GENOMIC DNA]</scope>
</reference>
<dbReference type="PRINTS" id="PR00379">
    <property type="entry name" value="INTEIN"/>
</dbReference>
<dbReference type="Gene3D" id="3.10.28.10">
    <property type="entry name" value="Homing endonucleases"/>
    <property type="match status" value="1"/>
</dbReference>
<gene>
    <name evidence="2" type="ORF">A2911_00830</name>
</gene>
<dbReference type="GO" id="GO:0016539">
    <property type="term" value="P:intein-mediated protein splicing"/>
    <property type="evidence" value="ECO:0007669"/>
    <property type="project" value="InterPro"/>
</dbReference>
<protein>
    <recommendedName>
        <fullName evidence="1">DOD-type homing endonuclease domain-containing protein</fullName>
    </recommendedName>
</protein>
<proteinExistence type="predicted"/>
<dbReference type="InterPro" id="IPR006142">
    <property type="entry name" value="INTEIN"/>
</dbReference>
<dbReference type="SUPFAM" id="SSF55608">
    <property type="entry name" value="Homing endonucleases"/>
    <property type="match status" value="1"/>
</dbReference>
<comment type="caution">
    <text evidence="2">The sequence shown here is derived from an EMBL/GenBank/DDBJ whole genome shotgun (WGS) entry which is preliminary data.</text>
</comment>
<dbReference type="Proteomes" id="UP000176814">
    <property type="component" value="Unassembled WGS sequence"/>
</dbReference>
<dbReference type="InterPro" id="IPR004042">
    <property type="entry name" value="Intein_endonuc_central"/>
</dbReference>
<dbReference type="AlphaFoldDB" id="A0A1F6X6Q1"/>
<dbReference type="PROSITE" id="PS50819">
    <property type="entry name" value="INTEIN_ENDONUCLEASE"/>
    <property type="match status" value="1"/>
</dbReference>
<evidence type="ECO:0000313" key="3">
    <source>
        <dbReference type="Proteomes" id="UP000176814"/>
    </source>
</evidence>
<dbReference type="EMBL" id="MFUW01000026">
    <property type="protein sequence ID" value="OGI89786.1"/>
    <property type="molecule type" value="Genomic_DNA"/>
</dbReference>
<dbReference type="InterPro" id="IPR004860">
    <property type="entry name" value="LAGLIDADG_dom"/>
</dbReference>
<dbReference type="Pfam" id="PF14528">
    <property type="entry name" value="LAGLIDADG_3"/>
    <property type="match status" value="1"/>
</dbReference>
<dbReference type="GO" id="GO:0004519">
    <property type="term" value="F:endonuclease activity"/>
    <property type="evidence" value="ECO:0007669"/>
    <property type="project" value="InterPro"/>
</dbReference>
<name>A0A1F6X6Q1_9BACT</name>
<sequence>MPSNWNKGQTKYTNLSVKKISDTMKLKKINNFKSWMDRMKAEGKIKSKYPPFKKDGNLAELIGVVLGDGHIRAYPRTEELSIFSNSNNSGFVNRYSKLVESIFCKKPVETQHSNKNCIRIRIYQKQISIRLGVPFSPHGNLKIVIPGWIISNKKYIVRYLRGLYEAEGSYSVHLPTYTYKVQFSNRNISMLENVYELVSILGFHPHKSKNMIQLSKKNEVLRFIKLIKFRKY</sequence>